<keyword evidence="10" id="KW-0496">Mitochondrion</keyword>
<gene>
    <name evidence="15" type="ORF">FA14DRAFT_176482</name>
</gene>
<dbReference type="PANTHER" id="PTHR39476:SF1">
    <property type="entry name" value="NADH DEHYDROGENASE [UBIQUINONE] 1 BETA SUBCOMPLEX SUBUNIT 4"/>
    <property type="match status" value="1"/>
</dbReference>
<evidence type="ECO:0000256" key="7">
    <source>
        <dbReference type="ARBA" id="ARBA00022792"/>
    </source>
</evidence>
<keyword evidence="8" id="KW-0249">Electron transport</keyword>
<evidence type="ECO:0000313" key="16">
    <source>
        <dbReference type="Proteomes" id="UP000245771"/>
    </source>
</evidence>
<evidence type="ECO:0000256" key="9">
    <source>
        <dbReference type="ARBA" id="ARBA00022989"/>
    </source>
</evidence>
<sequence>MAGGGHHPFRSDPAVERWSTMHATMYQRFRMTPKATRQVLALGVALPAVLYGLSVYGDDKFEFRARTREDNLSRYSAPSQEKSEE</sequence>
<evidence type="ECO:0000256" key="6">
    <source>
        <dbReference type="ARBA" id="ARBA00022692"/>
    </source>
</evidence>
<evidence type="ECO:0000256" key="8">
    <source>
        <dbReference type="ARBA" id="ARBA00022982"/>
    </source>
</evidence>
<keyword evidence="9 14" id="KW-1133">Transmembrane helix</keyword>
<name>A0A316VHW9_9BASI</name>
<keyword evidence="5" id="KW-0679">Respiratory chain</keyword>
<evidence type="ECO:0000256" key="4">
    <source>
        <dbReference type="ARBA" id="ARBA00022448"/>
    </source>
</evidence>
<dbReference type="InParanoid" id="A0A316VHW9"/>
<evidence type="ECO:0000256" key="10">
    <source>
        <dbReference type="ARBA" id="ARBA00023128"/>
    </source>
</evidence>
<evidence type="ECO:0000256" key="5">
    <source>
        <dbReference type="ARBA" id="ARBA00022660"/>
    </source>
</evidence>
<organism evidence="15 16">
    <name type="scientific">Meira miltonrushii</name>
    <dbReference type="NCBI Taxonomy" id="1280837"/>
    <lineage>
        <taxon>Eukaryota</taxon>
        <taxon>Fungi</taxon>
        <taxon>Dikarya</taxon>
        <taxon>Basidiomycota</taxon>
        <taxon>Ustilaginomycotina</taxon>
        <taxon>Exobasidiomycetes</taxon>
        <taxon>Exobasidiales</taxon>
        <taxon>Brachybasidiaceae</taxon>
        <taxon>Meira</taxon>
    </lineage>
</organism>
<evidence type="ECO:0000256" key="14">
    <source>
        <dbReference type="SAM" id="Phobius"/>
    </source>
</evidence>
<dbReference type="Proteomes" id="UP000245771">
    <property type="component" value="Unassembled WGS sequence"/>
</dbReference>
<keyword evidence="6 14" id="KW-0812">Transmembrane</keyword>
<protein>
    <recommendedName>
        <fullName evidence="3">NADH dehydrogenase [ubiquinone] 1 beta subcomplex subunit 4</fullName>
    </recommendedName>
    <alternativeName>
        <fullName evidence="12">Complex I-B15</fullName>
    </alternativeName>
    <alternativeName>
        <fullName evidence="13">NADH-ubiquinone oxidoreductase B15 subunit</fullName>
    </alternativeName>
</protein>
<dbReference type="GO" id="GO:0005743">
    <property type="term" value="C:mitochondrial inner membrane"/>
    <property type="evidence" value="ECO:0007669"/>
    <property type="project" value="UniProtKB-SubCell"/>
</dbReference>
<dbReference type="AlphaFoldDB" id="A0A316VHW9"/>
<keyword evidence="11 14" id="KW-0472">Membrane</keyword>
<evidence type="ECO:0000256" key="12">
    <source>
        <dbReference type="ARBA" id="ARBA00030212"/>
    </source>
</evidence>
<evidence type="ECO:0000256" key="3">
    <source>
        <dbReference type="ARBA" id="ARBA00018681"/>
    </source>
</evidence>
<comment type="subcellular location">
    <subcellularLocation>
        <location evidence="1">Mitochondrion inner membrane</location>
        <topology evidence="1">Single-pass membrane protein</topology>
    </subcellularLocation>
</comment>
<keyword evidence="16" id="KW-1185">Reference proteome</keyword>
<accession>A0A316VHW9</accession>
<evidence type="ECO:0000256" key="2">
    <source>
        <dbReference type="ARBA" id="ARBA00007260"/>
    </source>
</evidence>
<feature type="transmembrane region" description="Helical" evidence="14">
    <location>
        <begin position="39"/>
        <end position="57"/>
    </location>
</feature>
<keyword evidence="4" id="KW-0813">Transport</keyword>
<dbReference type="RefSeq" id="XP_025357484.1">
    <property type="nucleotide sequence ID" value="XM_025500675.1"/>
</dbReference>
<dbReference type="InterPro" id="IPR009866">
    <property type="entry name" value="NADH_UbQ_OxRdtase_NDUFB4_su"/>
</dbReference>
<dbReference type="EMBL" id="KZ819602">
    <property type="protein sequence ID" value="PWN37182.1"/>
    <property type="molecule type" value="Genomic_DNA"/>
</dbReference>
<dbReference type="GeneID" id="37022456"/>
<evidence type="ECO:0000256" key="1">
    <source>
        <dbReference type="ARBA" id="ARBA00004434"/>
    </source>
</evidence>
<evidence type="ECO:0000256" key="13">
    <source>
        <dbReference type="ARBA" id="ARBA00030987"/>
    </source>
</evidence>
<evidence type="ECO:0000313" key="15">
    <source>
        <dbReference type="EMBL" id="PWN37182.1"/>
    </source>
</evidence>
<dbReference type="OrthoDB" id="15108at2759"/>
<keyword evidence="7" id="KW-0999">Mitochondrion inner membrane</keyword>
<dbReference type="Pfam" id="PF07225">
    <property type="entry name" value="NDUF_B4"/>
    <property type="match status" value="1"/>
</dbReference>
<proteinExistence type="inferred from homology"/>
<dbReference type="PANTHER" id="PTHR39476">
    <property type="entry name" value="NADH:UBIQUINONE OXIDOREDUCTASE 6.6KD SUBUNIT"/>
    <property type="match status" value="1"/>
</dbReference>
<comment type="similarity">
    <text evidence="2">Belongs to the complex I NDUFB4 subunit family.</text>
</comment>
<evidence type="ECO:0000256" key="11">
    <source>
        <dbReference type="ARBA" id="ARBA00023136"/>
    </source>
</evidence>
<reference evidence="15 16" key="1">
    <citation type="journal article" date="2018" name="Mol. Biol. Evol.">
        <title>Broad Genomic Sampling Reveals a Smut Pathogenic Ancestry of the Fungal Clade Ustilaginomycotina.</title>
        <authorList>
            <person name="Kijpornyongpan T."/>
            <person name="Mondo S.J."/>
            <person name="Barry K."/>
            <person name="Sandor L."/>
            <person name="Lee J."/>
            <person name="Lipzen A."/>
            <person name="Pangilinan J."/>
            <person name="LaButti K."/>
            <person name="Hainaut M."/>
            <person name="Henrissat B."/>
            <person name="Grigoriev I.V."/>
            <person name="Spatafora J.W."/>
            <person name="Aime M.C."/>
        </authorList>
    </citation>
    <scope>NUCLEOTIDE SEQUENCE [LARGE SCALE GENOMIC DNA]</scope>
    <source>
        <strain evidence="15 16">MCA 3882</strain>
    </source>
</reference>